<dbReference type="Proteomes" id="UP000831327">
    <property type="component" value="Chromosome"/>
</dbReference>
<keyword evidence="2" id="KW-0732">Signal</keyword>
<dbReference type="InterPro" id="IPR005064">
    <property type="entry name" value="BUG"/>
</dbReference>
<dbReference type="PIRSF" id="PIRSF017082">
    <property type="entry name" value="YflP"/>
    <property type="match status" value="1"/>
</dbReference>
<feature type="chain" id="PRO_5046805864" evidence="2">
    <location>
        <begin position="25"/>
        <end position="325"/>
    </location>
</feature>
<proteinExistence type="inferred from homology"/>
<dbReference type="Pfam" id="PF03401">
    <property type="entry name" value="TctC"/>
    <property type="match status" value="1"/>
</dbReference>
<evidence type="ECO:0000256" key="1">
    <source>
        <dbReference type="ARBA" id="ARBA00006987"/>
    </source>
</evidence>
<dbReference type="PANTHER" id="PTHR42928:SF5">
    <property type="entry name" value="BLR1237 PROTEIN"/>
    <property type="match status" value="1"/>
</dbReference>
<evidence type="ECO:0000313" key="4">
    <source>
        <dbReference type="Proteomes" id="UP000831327"/>
    </source>
</evidence>
<dbReference type="SUPFAM" id="SSF53850">
    <property type="entry name" value="Periplasmic binding protein-like II"/>
    <property type="match status" value="1"/>
</dbReference>
<dbReference type="PROSITE" id="PS51318">
    <property type="entry name" value="TAT"/>
    <property type="match status" value="1"/>
</dbReference>
<keyword evidence="4" id="KW-1185">Reference proteome</keyword>
<sequence>MTHRRTLIGALAAAPALAALPAAAQDGPFPNRPIRILLAFAPGGGTDLIARTLAAPMQGVLGQPVVVENRPGAGGNIATEAAASARPDGYTILMGNHGPMSVNVSLFRNMRVDPERALEPIGLVADAPLVVVVGPKSRAQTLTELLAEIRAGNGGTTYGSASNGSASHLAAALMLQMSGLTAEHVPFRGAGPALTDVVAGHLHFMVTTLPSVVGLLNGGQLRPIAVTGEARMAVLPNVPTVAETIPGYKATAWYGLLVPRGTPAPVKERLFVAMRQALSDPEVIRRLRDEGAEPSTMDGEAFARLIRWERERWAPVIRQANITVD</sequence>
<organism evidence="3 4">
    <name type="scientific">Roseomonas fluvialis</name>
    <dbReference type="NCBI Taxonomy" id="1750527"/>
    <lineage>
        <taxon>Bacteria</taxon>
        <taxon>Pseudomonadati</taxon>
        <taxon>Pseudomonadota</taxon>
        <taxon>Alphaproteobacteria</taxon>
        <taxon>Acetobacterales</taxon>
        <taxon>Roseomonadaceae</taxon>
        <taxon>Roseomonas</taxon>
    </lineage>
</organism>
<dbReference type="PANTHER" id="PTHR42928">
    <property type="entry name" value="TRICARBOXYLATE-BINDING PROTEIN"/>
    <property type="match status" value="1"/>
</dbReference>
<reference evidence="3 4" key="1">
    <citation type="journal article" date="2016" name="Microbes Environ.">
        <title>Phylogenetically diverse aerobic anoxygenic phototrophic bacteria isolated from epilithic biofilms in Tama river, Japan.</title>
        <authorList>
            <person name="Hirose S."/>
            <person name="Matsuura K."/>
            <person name="Haruta S."/>
        </authorList>
    </citation>
    <scope>NUCLEOTIDE SEQUENCE [LARGE SCALE GENOMIC DNA]</scope>
    <source>
        <strain evidence="3 4">S08</strain>
    </source>
</reference>
<dbReference type="InterPro" id="IPR042100">
    <property type="entry name" value="Bug_dom1"/>
</dbReference>
<feature type="signal peptide" evidence="2">
    <location>
        <begin position="1"/>
        <end position="24"/>
    </location>
</feature>
<dbReference type="Gene3D" id="3.40.190.10">
    <property type="entry name" value="Periplasmic binding protein-like II"/>
    <property type="match status" value="1"/>
</dbReference>
<dbReference type="CDD" id="cd07012">
    <property type="entry name" value="PBP2_Bug_TTT"/>
    <property type="match status" value="1"/>
</dbReference>
<dbReference type="EMBL" id="AP025637">
    <property type="protein sequence ID" value="BDG73875.1"/>
    <property type="molecule type" value="Genomic_DNA"/>
</dbReference>
<evidence type="ECO:0000313" key="3">
    <source>
        <dbReference type="EMBL" id="BDG73875.1"/>
    </source>
</evidence>
<dbReference type="Gene3D" id="3.40.190.150">
    <property type="entry name" value="Bordetella uptake gene, domain 1"/>
    <property type="match status" value="1"/>
</dbReference>
<dbReference type="RefSeq" id="WP_244408083.1">
    <property type="nucleotide sequence ID" value="NZ_AP025637.1"/>
</dbReference>
<evidence type="ECO:0000256" key="2">
    <source>
        <dbReference type="SAM" id="SignalP"/>
    </source>
</evidence>
<gene>
    <name evidence="3" type="ORF">Rmf_38040</name>
</gene>
<protein>
    <submittedName>
        <fullName evidence="3">ABC transporter substrate-binding protein</fullName>
    </submittedName>
</protein>
<accession>A0ABM9SEH0</accession>
<name>A0ABM9SEH0_9PROT</name>
<comment type="similarity">
    <text evidence="1">Belongs to the UPF0065 (bug) family.</text>
</comment>
<dbReference type="InterPro" id="IPR006311">
    <property type="entry name" value="TAT_signal"/>
</dbReference>